<feature type="compositionally biased region" description="Low complexity" evidence="5">
    <location>
        <begin position="28"/>
        <end position="38"/>
    </location>
</feature>
<evidence type="ECO:0000259" key="7">
    <source>
        <dbReference type="PROSITE" id="PS51266"/>
    </source>
</evidence>
<keyword evidence="1" id="KW-0479">Metal-binding</keyword>
<evidence type="ECO:0000313" key="9">
    <source>
        <dbReference type="EMBL" id="PXF43484.1"/>
    </source>
</evidence>
<dbReference type="GO" id="GO:0005634">
    <property type="term" value="C:nucleus"/>
    <property type="evidence" value="ECO:0007669"/>
    <property type="project" value="TreeGrafter"/>
</dbReference>
<feature type="compositionally biased region" description="Polar residues" evidence="5">
    <location>
        <begin position="395"/>
        <end position="405"/>
    </location>
</feature>
<evidence type="ECO:0000259" key="8">
    <source>
        <dbReference type="PROSITE" id="PS51270"/>
    </source>
</evidence>
<protein>
    <submittedName>
        <fullName evidence="9">Zinc finger protein BRUTUS-like</fullName>
    </submittedName>
</protein>
<dbReference type="InterPro" id="IPR037275">
    <property type="entry name" value="Znf_CTCHY_sf"/>
</dbReference>
<dbReference type="GO" id="GO:0006511">
    <property type="term" value="P:ubiquitin-dependent protein catabolic process"/>
    <property type="evidence" value="ECO:0007669"/>
    <property type="project" value="TreeGrafter"/>
</dbReference>
<dbReference type="EMBL" id="NBIV01000124">
    <property type="protein sequence ID" value="PXF43484.1"/>
    <property type="molecule type" value="Genomic_DNA"/>
</dbReference>
<dbReference type="Proteomes" id="UP000247409">
    <property type="component" value="Unassembled WGS sequence"/>
</dbReference>
<evidence type="ECO:0000259" key="6">
    <source>
        <dbReference type="PROSITE" id="PS50089"/>
    </source>
</evidence>
<sequence>MSGPSRSPFPPPPSGAPSDEPGDEDASSPHSQQHSQWQVPHHINSFQQIQNLVRQISKDPTLSEQEKNLRRQTVFTHRFKQRRSEEAHQFSEQLNQHADQISYSTVRDPQTGQLKPGCKHYPRNCKLKAECCQLWVVCRHCHDHDSMDHSMVRYDTKLVRCMLCNTVQSVSSTCTNCKKPFARYFCAVCKFYDDTPGKSIYHCDKCKICRVGEGIGKDNFHCDHCDACVSIEHSDKHRCLKTSLDANCPICGAYLFTSTRPVVFMRCGHTMHAHCFDDYTMENFRCPLCQKSLTNMSAYYAQIDEMLKREQMPPEHRNKRSYILCHDCDQRSETAFHFDHHKCQHCGGYNTRVLRTFRRDPSSSSQPSPPDPWSHHQTSEATTAATTAAATAATSPGTPIQPNNTSSSSSSAHPNVGRDADDACAVASPQSSAMSDCEQMATDSCVEDRCESPTEQLAVDDV</sequence>
<keyword evidence="2 4" id="KW-0863">Zinc-finger</keyword>
<feature type="region of interest" description="Disordered" evidence="5">
    <location>
        <begin position="1"/>
        <end position="38"/>
    </location>
</feature>
<feature type="domain" description="CHY-type" evidence="7">
    <location>
        <begin position="111"/>
        <end position="179"/>
    </location>
</feature>
<comment type="caution">
    <text evidence="9">The sequence shown here is derived from an EMBL/GenBank/DDBJ whole genome shotgun (WGS) entry which is preliminary data.</text>
</comment>
<dbReference type="Gene3D" id="3.30.40.10">
    <property type="entry name" value="Zinc/RING finger domain, C3HC4 (zinc finger)"/>
    <property type="match status" value="1"/>
</dbReference>
<dbReference type="Pfam" id="PF05495">
    <property type="entry name" value="zf-CHY"/>
    <property type="match status" value="1"/>
</dbReference>
<accession>A0A2V3IN18</accession>
<reference evidence="9 10" key="1">
    <citation type="journal article" date="2018" name="Mol. Biol. Evol.">
        <title>Analysis of the draft genome of the red seaweed Gracilariopsis chorda provides insights into genome size evolution in Rhodophyta.</title>
        <authorList>
            <person name="Lee J."/>
            <person name="Yang E.C."/>
            <person name="Graf L."/>
            <person name="Yang J.H."/>
            <person name="Qiu H."/>
            <person name="Zel Zion U."/>
            <person name="Chan C.X."/>
            <person name="Stephens T.G."/>
            <person name="Weber A.P.M."/>
            <person name="Boo G.H."/>
            <person name="Boo S.M."/>
            <person name="Kim K.M."/>
            <person name="Shin Y."/>
            <person name="Jung M."/>
            <person name="Lee S.J."/>
            <person name="Yim H.S."/>
            <person name="Lee J.H."/>
            <person name="Bhattacharya D."/>
            <person name="Yoon H.S."/>
        </authorList>
    </citation>
    <scope>NUCLEOTIDE SEQUENCE [LARGE SCALE GENOMIC DNA]</scope>
    <source>
        <strain evidence="9 10">SKKU-2015</strain>
        <tissue evidence="9">Whole body</tissue>
    </source>
</reference>
<feature type="domain" description="RING-type" evidence="6">
    <location>
        <begin position="248"/>
        <end position="290"/>
    </location>
</feature>
<dbReference type="GO" id="GO:0016567">
    <property type="term" value="P:protein ubiquitination"/>
    <property type="evidence" value="ECO:0007669"/>
    <property type="project" value="TreeGrafter"/>
</dbReference>
<dbReference type="Pfam" id="PF13639">
    <property type="entry name" value="zf-RING_2"/>
    <property type="match status" value="1"/>
</dbReference>
<dbReference type="InterPro" id="IPR013083">
    <property type="entry name" value="Znf_RING/FYVE/PHD"/>
</dbReference>
<evidence type="ECO:0000256" key="1">
    <source>
        <dbReference type="ARBA" id="ARBA00022723"/>
    </source>
</evidence>
<feature type="compositionally biased region" description="Low complexity" evidence="5">
    <location>
        <begin position="381"/>
        <end position="394"/>
    </location>
</feature>
<evidence type="ECO:0000313" key="10">
    <source>
        <dbReference type="Proteomes" id="UP000247409"/>
    </source>
</evidence>
<evidence type="ECO:0000256" key="3">
    <source>
        <dbReference type="ARBA" id="ARBA00022833"/>
    </source>
</evidence>
<keyword evidence="3" id="KW-0862">Zinc</keyword>
<dbReference type="PROSITE" id="PS50089">
    <property type="entry name" value="ZF_RING_2"/>
    <property type="match status" value="1"/>
</dbReference>
<dbReference type="InterPro" id="IPR037274">
    <property type="entry name" value="Znf_CHY_sf"/>
</dbReference>
<evidence type="ECO:0000256" key="2">
    <source>
        <dbReference type="ARBA" id="ARBA00022771"/>
    </source>
</evidence>
<dbReference type="InterPro" id="IPR001841">
    <property type="entry name" value="Znf_RING"/>
</dbReference>
<dbReference type="SUPFAM" id="SSF57850">
    <property type="entry name" value="RING/U-box"/>
    <property type="match status" value="1"/>
</dbReference>
<dbReference type="Gene3D" id="2.20.28.10">
    <property type="match status" value="1"/>
</dbReference>
<evidence type="ECO:0000256" key="5">
    <source>
        <dbReference type="SAM" id="MobiDB-lite"/>
    </source>
</evidence>
<dbReference type="PROSITE" id="PS51270">
    <property type="entry name" value="ZF_CTCHY"/>
    <property type="match status" value="1"/>
</dbReference>
<keyword evidence="10" id="KW-1185">Reference proteome</keyword>
<gene>
    <name evidence="9" type="ORF">BWQ96_06777</name>
</gene>
<evidence type="ECO:0000256" key="4">
    <source>
        <dbReference type="PROSITE-ProRule" id="PRU00601"/>
    </source>
</evidence>
<dbReference type="AlphaFoldDB" id="A0A2V3IN18"/>
<feature type="region of interest" description="Disordered" evidence="5">
    <location>
        <begin position="358"/>
        <end position="443"/>
    </location>
</feature>
<organism evidence="9 10">
    <name type="scientific">Gracilariopsis chorda</name>
    <dbReference type="NCBI Taxonomy" id="448386"/>
    <lineage>
        <taxon>Eukaryota</taxon>
        <taxon>Rhodophyta</taxon>
        <taxon>Florideophyceae</taxon>
        <taxon>Rhodymeniophycidae</taxon>
        <taxon>Gracilariales</taxon>
        <taxon>Gracilariaceae</taxon>
        <taxon>Gracilariopsis</taxon>
    </lineage>
</organism>
<dbReference type="InterPro" id="IPR039512">
    <property type="entry name" value="RCHY1_zinc-ribbon"/>
</dbReference>
<dbReference type="OrthoDB" id="411372at2759"/>
<dbReference type="STRING" id="448386.A0A2V3IN18"/>
<dbReference type="InterPro" id="IPR017921">
    <property type="entry name" value="Znf_CTCHY"/>
</dbReference>
<dbReference type="Pfam" id="PF14599">
    <property type="entry name" value="zinc_ribbon_6"/>
    <property type="match status" value="1"/>
</dbReference>
<dbReference type="PANTHER" id="PTHR21319:SF0">
    <property type="entry name" value="AND RING FINGER DOMAIN PROTEIN, PUTATIVE (AFU_ORTHOLOGUE AFUA_1G08900)-RELATED"/>
    <property type="match status" value="1"/>
</dbReference>
<dbReference type="GO" id="GO:0061630">
    <property type="term" value="F:ubiquitin protein ligase activity"/>
    <property type="evidence" value="ECO:0007669"/>
    <property type="project" value="TreeGrafter"/>
</dbReference>
<dbReference type="PROSITE" id="PS51266">
    <property type="entry name" value="ZF_CHY"/>
    <property type="match status" value="1"/>
</dbReference>
<proteinExistence type="predicted"/>
<dbReference type="PANTHER" id="PTHR21319">
    <property type="entry name" value="RING FINGER AND CHY ZINC FINGER DOMAIN-CONTAINING PROTEIN 1"/>
    <property type="match status" value="1"/>
</dbReference>
<dbReference type="GO" id="GO:0008270">
    <property type="term" value="F:zinc ion binding"/>
    <property type="evidence" value="ECO:0007669"/>
    <property type="project" value="UniProtKB-KW"/>
</dbReference>
<dbReference type="CDD" id="cd16464">
    <property type="entry name" value="RING-H2_Pirh2-like"/>
    <property type="match status" value="1"/>
</dbReference>
<name>A0A2V3IN18_9FLOR</name>
<feature type="domain" description="CTCHY-type" evidence="8">
    <location>
        <begin position="181"/>
        <end position="247"/>
    </location>
</feature>
<dbReference type="SUPFAM" id="SSF161245">
    <property type="entry name" value="Zinc hairpin stack"/>
    <property type="match status" value="1"/>
</dbReference>
<dbReference type="SUPFAM" id="SSF161219">
    <property type="entry name" value="CHY zinc finger-like"/>
    <property type="match status" value="1"/>
</dbReference>
<dbReference type="SMART" id="SM00184">
    <property type="entry name" value="RING"/>
    <property type="match status" value="1"/>
</dbReference>
<dbReference type="InterPro" id="IPR008913">
    <property type="entry name" value="Znf_CHY"/>
</dbReference>